<dbReference type="InterPro" id="IPR055354">
    <property type="entry name" value="DUF7507"/>
</dbReference>
<dbReference type="NCBIfam" id="TIGR04225">
    <property type="entry name" value="CshA_fibril_rpt"/>
    <property type="match status" value="1"/>
</dbReference>
<dbReference type="InterPro" id="IPR040683">
    <property type="entry name" value="CshA_NR2"/>
</dbReference>
<dbReference type="Pfam" id="PF24346">
    <property type="entry name" value="DUF7507"/>
    <property type="match status" value="2"/>
</dbReference>
<sequence>MIKKYLLKVFLLCLLFCYSFNKASAQYAIGGSAGTNLVNSVYWLTWDRAASGFTLISSPAGSSGSNIINGTYVWQFSPTVRITGVITNEVLSAGAGMVAYTPGSYFGDGLDLLYSGNNLPKPDSRGVPNSALATTNGGTVTFDIDIKIAILINNVWTDVNYPGMVVADAESIDVGGEYISGNTPNAVAWQLLNKRTQGNVADIHYKMDLSNAGKSFRLYADLPPGNFGVQAVMFARGARNLTNVSMRGSGITAMAIGFVLPFDLGDDPATYGATGHYIDDFQSTDYYPGDGTYEVVNYNTTPLTPKANVYLGADNLDPDGQPDFGVMADNDDLTGEADESSINTSAIPTVKVNQVGDIVLTIPATNNKATPAILYGWLDFNGDGLFGTDELIKVTVPAGTVNQNFTLTFPNAMFAGKVKVGPLYARLRITTTNLLDDGATAIDERSVSFAADGEAEDYRLKDILGVSISGTVVGDGNGAADGAIAGTGLSAVGGKQLYAYLVNNAGIVVNKVAVAANGTYTLANNNNGNYTVAISVNDVALGGTLAAVTANLPAGFDASGAAYGTNNAGNSGIKPGTPNLQISVSTPGTSLDVSAVNFGINQAPVTVADNGTTGIGQPVTLNIPGNDTDADGTINVTTVLLIDPADNAKKISVTIPNQGTYTVNATTGQVTFTPLPAFAGKTTPLAYTIKDNFGTESVSALINISIKPAGVADADVAPINTPVTTTVKANDGASATGTTVTAANGAHGTTVVNATGQVTYTPATGYAGTDTYTYTLTTLDGVISDPVTVTISIKPVGVNDADVTPINTPVTTIVKTNDGASGIGTTVTPTNGAHGTTTADATGRVIFTPVAGYIGKDVYTYTLTTTDGIVSDPITVTISIKPVGVNDAVTTPLNTPVVTTVKQNDGASANGTTVMPTNGLHGITTVDASGRVTYSPVAGYVGTDTYTYTLTTPDGVVSDPITVNVNIFAASMSLTKVANNGYAKVGDVINYTINVTNTGSSVLSNVTVTDAGADAGSISPATIASLAAGASATVTARHTVTPANVSAGSYSNQASVSGTDPSGIVVTNPRSDNPATPAVDDPTVVTITSTGVGSIRLAKTGVFTSYYIAYTFVITNTGNSVLTNVRLTDNKLNLNNSLITIPTGGLQPGANATYTLNYTLTQADKDAGSVTNNASVNGTDPVGNVVNSTAGVVTSFPKSPVAAPDNAFTGVDVPVTIEVLKNDDPKNTTFDPQSVEIISSPAHGGITIGGNGTITYTPNPGYSGTDVFTYRVKDLNGFYTNATTVNVTVSATSLLQIPNLFTPNGDGINDVFEIRGLDKFLQNELIIVNRWGNEVYHKTNYQNNWTGEGLNEGTYYYVLKVKTTDWQVIKGYITLMRTIKN</sequence>
<keyword evidence="7" id="KW-1185">Reference proteome</keyword>
<dbReference type="Gene3D" id="2.60.40.10">
    <property type="entry name" value="Immunoglobulins"/>
    <property type="match status" value="1"/>
</dbReference>
<dbReference type="NCBIfam" id="NF012211">
    <property type="entry name" value="tand_rpt_95"/>
    <property type="match status" value="1"/>
</dbReference>
<dbReference type="Pfam" id="PF20009">
    <property type="entry name" value="GEVED"/>
    <property type="match status" value="1"/>
</dbReference>
<proteinExistence type="predicted"/>
<evidence type="ECO:0000256" key="1">
    <source>
        <dbReference type="SAM" id="SignalP"/>
    </source>
</evidence>
<dbReference type="InterPro" id="IPR026341">
    <property type="entry name" value="T9SS_type_B"/>
</dbReference>
<evidence type="ECO:0008006" key="8">
    <source>
        <dbReference type="Google" id="ProtNLM"/>
    </source>
</evidence>
<feature type="chain" id="PRO_5036834569" description="Tandem-95 repeat protein" evidence="1">
    <location>
        <begin position="26"/>
        <end position="1381"/>
    </location>
</feature>
<feature type="domain" description="GEVED" evidence="4">
    <location>
        <begin position="374"/>
        <end position="460"/>
    </location>
</feature>
<reference evidence="6" key="1">
    <citation type="journal article" date="2014" name="Int. J. Syst. Evol. Microbiol.">
        <title>Complete genome sequence of Corynebacterium casei LMG S-19264T (=DSM 44701T), isolated from a smear-ripened cheese.</title>
        <authorList>
            <consortium name="US DOE Joint Genome Institute (JGI-PGF)"/>
            <person name="Walter F."/>
            <person name="Albersmeier A."/>
            <person name="Kalinowski J."/>
            <person name="Ruckert C."/>
        </authorList>
    </citation>
    <scope>NUCLEOTIDE SEQUENCE</scope>
    <source>
        <strain evidence="6">CCM 8711</strain>
    </source>
</reference>
<dbReference type="Gene3D" id="2.60.40.3440">
    <property type="match status" value="4"/>
</dbReference>
<feature type="domain" description="DUF7507" evidence="5">
    <location>
        <begin position="1107"/>
        <end position="1188"/>
    </location>
</feature>
<evidence type="ECO:0000259" key="3">
    <source>
        <dbReference type="Pfam" id="PF19076"/>
    </source>
</evidence>
<dbReference type="RefSeq" id="WP_188418833.1">
    <property type="nucleotide sequence ID" value="NZ_BMDO01000016.1"/>
</dbReference>
<comment type="caution">
    <text evidence="6">The sequence shown here is derived from an EMBL/GenBank/DDBJ whole genome shotgun (WGS) entry which is preliminary data.</text>
</comment>
<dbReference type="InterPro" id="IPR026395">
    <property type="entry name" value="CshA_fibril"/>
</dbReference>
<dbReference type="NCBIfam" id="TIGR01451">
    <property type="entry name" value="B_ant_repeat"/>
    <property type="match status" value="1"/>
</dbReference>
<evidence type="ECO:0000259" key="2">
    <source>
        <dbReference type="Pfam" id="PF18651"/>
    </source>
</evidence>
<feature type="domain" description="DUF7507" evidence="5">
    <location>
        <begin position="970"/>
        <end position="1068"/>
    </location>
</feature>
<organism evidence="6 7">
    <name type="scientific">Mucilaginibacter galii</name>
    <dbReference type="NCBI Taxonomy" id="2005073"/>
    <lineage>
        <taxon>Bacteria</taxon>
        <taxon>Pseudomonadati</taxon>
        <taxon>Bacteroidota</taxon>
        <taxon>Sphingobacteriia</taxon>
        <taxon>Sphingobacteriales</taxon>
        <taxon>Sphingobacteriaceae</taxon>
        <taxon>Mucilaginibacter</taxon>
    </lineage>
</organism>
<feature type="domain" description="CshA" evidence="3">
    <location>
        <begin position="608"/>
        <end position="697"/>
    </location>
</feature>
<evidence type="ECO:0000259" key="5">
    <source>
        <dbReference type="Pfam" id="PF24346"/>
    </source>
</evidence>
<dbReference type="InterPro" id="IPR013783">
    <property type="entry name" value="Ig-like_fold"/>
</dbReference>
<dbReference type="Pfam" id="PF19076">
    <property type="entry name" value="CshA_repeat"/>
    <property type="match status" value="1"/>
</dbReference>
<dbReference type="InterPro" id="IPR045474">
    <property type="entry name" value="GEVED"/>
</dbReference>
<dbReference type="EMBL" id="BMDO01000016">
    <property type="protein sequence ID" value="GGI52724.1"/>
    <property type="molecule type" value="Genomic_DNA"/>
</dbReference>
<evidence type="ECO:0000259" key="4">
    <source>
        <dbReference type="Pfam" id="PF20009"/>
    </source>
</evidence>
<evidence type="ECO:0000313" key="6">
    <source>
        <dbReference type="EMBL" id="GGI52724.1"/>
    </source>
</evidence>
<gene>
    <name evidence="6" type="ORF">GCM10011425_39360</name>
</gene>
<feature type="domain" description="Surface adhesin CshA non-repetitive" evidence="2">
    <location>
        <begin position="39"/>
        <end position="259"/>
    </location>
</feature>
<feature type="signal peptide" evidence="1">
    <location>
        <begin position="1"/>
        <end position="25"/>
    </location>
</feature>
<dbReference type="NCBIfam" id="TIGR04131">
    <property type="entry name" value="Bac_Flav_CTERM"/>
    <property type="match status" value="1"/>
</dbReference>
<dbReference type="Proteomes" id="UP000662074">
    <property type="component" value="Unassembled WGS sequence"/>
</dbReference>
<protein>
    <recommendedName>
        <fullName evidence="8">Tandem-95 repeat protein</fullName>
    </recommendedName>
</protein>
<name>A0A917JFC1_9SPHI</name>
<dbReference type="Pfam" id="PF17963">
    <property type="entry name" value="Big_9"/>
    <property type="match status" value="3"/>
</dbReference>
<keyword evidence="1" id="KW-0732">Signal</keyword>
<accession>A0A917JFC1</accession>
<evidence type="ECO:0000313" key="7">
    <source>
        <dbReference type="Proteomes" id="UP000662074"/>
    </source>
</evidence>
<dbReference type="InterPro" id="IPR047589">
    <property type="entry name" value="DUF11_rpt"/>
</dbReference>
<dbReference type="Pfam" id="PF18651">
    <property type="entry name" value="CshA_NR2"/>
    <property type="match status" value="1"/>
</dbReference>
<dbReference type="Pfam" id="PF13585">
    <property type="entry name" value="CHU_C"/>
    <property type="match status" value="1"/>
</dbReference>
<reference evidence="6" key="2">
    <citation type="submission" date="2020-09" db="EMBL/GenBank/DDBJ databases">
        <authorList>
            <person name="Sun Q."/>
            <person name="Sedlacek I."/>
        </authorList>
    </citation>
    <scope>NUCLEOTIDE SEQUENCE</scope>
    <source>
        <strain evidence="6">CCM 8711</strain>
    </source>
</reference>